<evidence type="ECO:0000313" key="4">
    <source>
        <dbReference type="EMBL" id="MFG6459913.1"/>
    </source>
</evidence>
<dbReference type="SUPFAM" id="SSF48208">
    <property type="entry name" value="Six-hairpin glycosidases"/>
    <property type="match status" value="1"/>
</dbReference>
<feature type="non-terminal residue" evidence="4">
    <location>
        <position position="97"/>
    </location>
</feature>
<dbReference type="InterPro" id="IPR001701">
    <property type="entry name" value="Glyco_hydro_9"/>
</dbReference>
<name>A0ABW7GD77_9BURK</name>
<evidence type="ECO:0000259" key="3">
    <source>
        <dbReference type="Pfam" id="PF00759"/>
    </source>
</evidence>
<accession>A0ABW7GD77</accession>
<dbReference type="Proteomes" id="UP001606305">
    <property type="component" value="Unassembled WGS sequence"/>
</dbReference>
<evidence type="ECO:0000256" key="2">
    <source>
        <dbReference type="ARBA" id="ARBA00023326"/>
    </source>
</evidence>
<organism evidence="4 5">
    <name type="scientific">Pelomonas nitida</name>
    <dbReference type="NCBI Taxonomy" id="3299027"/>
    <lineage>
        <taxon>Bacteria</taxon>
        <taxon>Pseudomonadati</taxon>
        <taxon>Pseudomonadota</taxon>
        <taxon>Betaproteobacteria</taxon>
        <taxon>Burkholderiales</taxon>
        <taxon>Sphaerotilaceae</taxon>
        <taxon>Roseateles</taxon>
    </lineage>
</organism>
<dbReference type="RefSeq" id="WP_394492373.1">
    <property type="nucleotide sequence ID" value="NZ_JBIGIA010000060.1"/>
</dbReference>
<dbReference type="Pfam" id="PF00759">
    <property type="entry name" value="Glyco_hydro_9"/>
    <property type="match status" value="1"/>
</dbReference>
<evidence type="ECO:0000256" key="1">
    <source>
        <dbReference type="ARBA" id="ARBA00023277"/>
    </source>
</evidence>
<keyword evidence="2" id="KW-0624">Polysaccharide degradation</keyword>
<dbReference type="GO" id="GO:0016787">
    <property type="term" value="F:hydrolase activity"/>
    <property type="evidence" value="ECO:0007669"/>
    <property type="project" value="UniProtKB-KW"/>
</dbReference>
<dbReference type="InterPro" id="IPR008928">
    <property type="entry name" value="6-hairpin_glycosidase_sf"/>
</dbReference>
<proteinExistence type="predicted"/>
<sequence>DLGIPESGNGLPDLLDEIKWELEFIKRMQDATGTDGLFLKIGVDTYSGGSSPLSSDTRPRYYLPECTSATLAGAAMLASAAVVYRGVASQADYGADL</sequence>
<dbReference type="InterPro" id="IPR012341">
    <property type="entry name" value="6hp_glycosidase-like_sf"/>
</dbReference>
<dbReference type="Gene3D" id="1.50.10.10">
    <property type="match status" value="1"/>
</dbReference>
<keyword evidence="1" id="KW-0119">Carbohydrate metabolism</keyword>
<evidence type="ECO:0000313" key="5">
    <source>
        <dbReference type="Proteomes" id="UP001606305"/>
    </source>
</evidence>
<reference evidence="4 5" key="1">
    <citation type="submission" date="2024-09" db="EMBL/GenBank/DDBJ databases">
        <title>Novel species of the genus Pelomonas and Roseateles isolated from streams.</title>
        <authorList>
            <person name="Lu H."/>
        </authorList>
    </citation>
    <scope>NUCLEOTIDE SEQUENCE [LARGE SCALE GENOMIC DNA]</scope>
    <source>
        <strain evidence="4 5">BYS96W</strain>
    </source>
</reference>
<keyword evidence="4" id="KW-0378">Hydrolase</keyword>
<feature type="non-terminal residue" evidence="4">
    <location>
        <position position="1"/>
    </location>
</feature>
<comment type="caution">
    <text evidence="4">The sequence shown here is derived from an EMBL/GenBank/DDBJ whole genome shotgun (WGS) entry which is preliminary data.</text>
</comment>
<gene>
    <name evidence="4" type="ORF">ACG00X_24090</name>
</gene>
<feature type="domain" description="Glycoside hydrolase family 9" evidence="3">
    <location>
        <begin position="11"/>
        <end position="94"/>
    </location>
</feature>
<protein>
    <submittedName>
        <fullName evidence="4">Glycoside hydrolase family 9 protein</fullName>
    </submittedName>
</protein>
<keyword evidence="5" id="KW-1185">Reference proteome</keyword>
<dbReference type="EMBL" id="JBIGIA010000060">
    <property type="protein sequence ID" value="MFG6459913.1"/>
    <property type="molecule type" value="Genomic_DNA"/>
</dbReference>